<reference evidence="4 5" key="1">
    <citation type="journal article" date="2018" name="Nat. Ecol. Evol.">
        <title>Genomic signatures of mitonuclear coevolution across populations of Tigriopus californicus.</title>
        <authorList>
            <person name="Barreto F.S."/>
            <person name="Watson E.T."/>
            <person name="Lima T.G."/>
            <person name="Willett C.S."/>
            <person name="Edmands S."/>
            <person name="Li W."/>
            <person name="Burton R.S."/>
        </authorList>
    </citation>
    <scope>NUCLEOTIDE SEQUENCE [LARGE SCALE GENOMIC DNA]</scope>
    <source>
        <strain evidence="4 5">San Diego</strain>
    </source>
</reference>
<dbReference type="InterPro" id="IPR008139">
    <property type="entry name" value="SaposinB_dom"/>
</dbReference>
<dbReference type="InterPro" id="IPR051428">
    <property type="entry name" value="Sphingo_Act-Surfact_Prot"/>
</dbReference>
<dbReference type="PROSITE" id="PS50015">
    <property type="entry name" value="SAP_B"/>
    <property type="match status" value="2"/>
</dbReference>
<dbReference type="Gene3D" id="1.10.225.10">
    <property type="entry name" value="Saposin-like"/>
    <property type="match status" value="1"/>
</dbReference>
<sequence>MEALSILFVTFLAFSSALANPTCEECVLILAELQVGMTSYDHEITKHLHDNFCANEQLNNQECRLVAGHYPDMLDIIMETRFDPLRVCEFEGLCNKNAYKRVMLDQEDRNVNCNQCDRFMRVIRRHLTDSQDMDSYEVLLKSHAYCGRPEPPFLGCVEIVDKYFREMHLETMEWFFHPHEFCVSLGICEDNFHTSTMAPTNTTLAPGNFTTSAPGNFTTSAPGNITTVAPGNMTLS</sequence>
<comment type="caution">
    <text evidence="4">The sequence shown here is derived from an EMBL/GenBank/DDBJ whole genome shotgun (WGS) entry which is preliminary data.</text>
</comment>
<dbReference type="EMBL" id="VCGU01000458">
    <property type="protein sequence ID" value="TRY62958.1"/>
    <property type="molecule type" value="Genomic_DNA"/>
</dbReference>
<organism evidence="4 5">
    <name type="scientific">Tigriopus californicus</name>
    <name type="common">Marine copepod</name>
    <dbReference type="NCBI Taxonomy" id="6832"/>
    <lineage>
        <taxon>Eukaryota</taxon>
        <taxon>Metazoa</taxon>
        <taxon>Ecdysozoa</taxon>
        <taxon>Arthropoda</taxon>
        <taxon>Crustacea</taxon>
        <taxon>Multicrustacea</taxon>
        <taxon>Hexanauplia</taxon>
        <taxon>Copepoda</taxon>
        <taxon>Harpacticoida</taxon>
        <taxon>Harpacticidae</taxon>
        <taxon>Tigriopus</taxon>
    </lineage>
</organism>
<keyword evidence="1" id="KW-1015">Disulfide bond</keyword>
<dbReference type="InterPro" id="IPR011001">
    <property type="entry name" value="Saposin-like"/>
</dbReference>
<gene>
    <name evidence="4" type="ORF">TCAL_14335</name>
</gene>
<feature type="chain" id="PRO_5021854212" description="Saposin B-type domain-containing protein" evidence="2">
    <location>
        <begin position="20"/>
        <end position="236"/>
    </location>
</feature>
<evidence type="ECO:0000256" key="2">
    <source>
        <dbReference type="SAM" id="SignalP"/>
    </source>
</evidence>
<proteinExistence type="predicted"/>
<feature type="domain" description="Saposin B-type" evidence="3">
    <location>
        <begin position="19"/>
        <end position="98"/>
    </location>
</feature>
<keyword evidence="2" id="KW-0732">Signal</keyword>
<keyword evidence="5" id="KW-1185">Reference proteome</keyword>
<dbReference type="AlphaFoldDB" id="A0A553NC10"/>
<dbReference type="Proteomes" id="UP000318571">
    <property type="component" value="Chromosome 10"/>
</dbReference>
<accession>A0A553NC10</accession>
<feature type="domain" description="Saposin B-type" evidence="3">
    <location>
        <begin position="109"/>
        <end position="192"/>
    </location>
</feature>
<evidence type="ECO:0000313" key="5">
    <source>
        <dbReference type="Proteomes" id="UP000318571"/>
    </source>
</evidence>
<feature type="signal peptide" evidence="2">
    <location>
        <begin position="1"/>
        <end position="19"/>
    </location>
</feature>
<name>A0A553NC10_TIGCA</name>
<protein>
    <recommendedName>
        <fullName evidence="3">Saposin B-type domain-containing protein</fullName>
    </recommendedName>
</protein>
<evidence type="ECO:0000259" key="3">
    <source>
        <dbReference type="PROSITE" id="PS50015"/>
    </source>
</evidence>
<dbReference type="SUPFAM" id="SSF47862">
    <property type="entry name" value="Saposin"/>
    <property type="match status" value="2"/>
</dbReference>
<evidence type="ECO:0000313" key="4">
    <source>
        <dbReference type="EMBL" id="TRY62958.1"/>
    </source>
</evidence>
<dbReference type="PANTHER" id="PTHR11480">
    <property type="entry name" value="SAPOSIN-RELATED"/>
    <property type="match status" value="1"/>
</dbReference>
<evidence type="ECO:0000256" key="1">
    <source>
        <dbReference type="ARBA" id="ARBA00023157"/>
    </source>
</evidence>